<keyword evidence="4" id="KW-0418">Kinase</keyword>
<evidence type="ECO:0000256" key="1">
    <source>
        <dbReference type="ARBA" id="ARBA00012513"/>
    </source>
</evidence>
<organism evidence="4 5">
    <name type="scientific">Geranomyces variabilis</name>
    <dbReference type="NCBI Taxonomy" id="109894"/>
    <lineage>
        <taxon>Eukaryota</taxon>
        <taxon>Fungi</taxon>
        <taxon>Fungi incertae sedis</taxon>
        <taxon>Chytridiomycota</taxon>
        <taxon>Chytridiomycota incertae sedis</taxon>
        <taxon>Chytridiomycetes</taxon>
        <taxon>Spizellomycetales</taxon>
        <taxon>Powellomycetaceae</taxon>
        <taxon>Geranomyces</taxon>
    </lineage>
</organism>
<dbReference type="SMART" id="SM00220">
    <property type="entry name" value="S_TKc"/>
    <property type="match status" value="1"/>
</dbReference>
<feature type="compositionally biased region" description="Low complexity" evidence="2">
    <location>
        <begin position="23"/>
        <end position="39"/>
    </location>
</feature>
<protein>
    <recommendedName>
        <fullName evidence="1">non-specific serine/threonine protein kinase</fullName>
        <ecNumber evidence="1">2.7.11.1</ecNumber>
    </recommendedName>
</protein>
<comment type="caution">
    <text evidence="4">The sequence shown here is derived from an EMBL/GenBank/DDBJ whole genome shotgun (WGS) entry which is preliminary data.</text>
</comment>
<dbReference type="SUPFAM" id="SSF56112">
    <property type="entry name" value="Protein kinase-like (PK-like)"/>
    <property type="match status" value="1"/>
</dbReference>
<feature type="compositionally biased region" description="Pro residues" evidence="2">
    <location>
        <begin position="515"/>
        <end position="533"/>
    </location>
</feature>
<keyword evidence="5" id="KW-1185">Reference proteome</keyword>
<dbReference type="Gene3D" id="1.10.510.10">
    <property type="entry name" value="Transferase(Phosphotransferase) domain 1"/>
    <property type="match status" value="1"/>
</dbReference>
<evidence type="ECO:0000256" key="2">
    <source>
        <dbReference type="SAM" id="MobiDB-lite"/>
    </source>
</evidence>
<keyword evidence="4" id="KW-0808">Transferase</keyword>
<reference evidence="4" key="1">
    <citation type="submission" date="2020-05" db="EMBL/GenBank/DDBJ databases">
        <title>Phylogenomic resolution of chytrid fungi.</title>
        <authorList>
            <person name="Stajich J.E."/>
            <person name="Amses K."/>
            <person name="Simmons R."/>
            <person name="Seto K."/>
            <person name="Myers J."/>
            <person name="Bonds A."/>
            <person name="Quandt C.A."/>
            <person name="Barry K."/>
            <person name="Liu P."/>
            <person name="Grigoriev I."/>
            <person name="Longcore J.E."/>
            <person name="James T.Y."/>
        </authorList>
    </citation>
    <scope>NUCLEOTIDE SEQUENCE</scope>
    <source>
        <strain evidence="4">JEL0379</strain>
    </source>
</reference>
<dbReference type="InterPro" id="IPR008271">
    <property type="entry name" value="Ser/Thr_kinase_AS"/>
</dbReference>
<feature type="region of interest" description="Disordered" evidence="2">
    <location>
        <begin position="411"/>
        <end position="581"/>
    </location>
</feature>
<dbReference type="InterPro" id="IPR050235">
    <property type="entry name" value="CK1_Ser-Thr_kinase"/>
</dbReference>
<dbReference type="GO" id="GO:0004674">
    <property type="term" value="F:protein serine/threonine kinase activity"/>
    <property type="evidence" value="ECO:0007669"/>
    <property type="project" value="UniProtKB-EC"/>
</dbReference>
<name>A0AAD5TPZ1_9FUNG</name>
<feature type="compositionally biased region" description="Polar residues" evidence="2">
    <location>
        <begin position="427"/>
        <end position="458"/>
    </location>
</feature>
<dbReference type="Pfam" id="PF00069">
    <property type="entry name" value="Pkinase"/>
    <property type="match status" value="1"/>
</dbReference>
<feature type="region of interest" description="Disordered" evidence="2">
    <location>
        <begin position="19"/>
        <end position="76"/>
    </location>
</feature>
<evidence type="ECO:0000313" key="5">
    <source>
        <dbReference type="Proteomes" id="UP001212152"/>
    </source>
</evidence>
<evidence type="ECO:0000313" key="4">
    <source>
        <dbReference type="EMBL" id="KAJ3183029.1"/>
    </source>
</evidence>
<feature type="compositionally biased region" description="Acidic residues" evidence="2">
    <location>
        <begin position="484"/>
        <end position="494"/>
    </location>
</feature>
<dbReference type="InterPro" id="IPR000719">
    <property type="entry name" value="Prot_kinase_dom"/>
</dbReference>
<dbReference type="GO" id="GO:0005524">
    <property type="term" value="F:ATP binding"/>
    <property type="evidence" value="ECO:0007669"/>
    <property type="project" value="InterPro"/>
</dbReference>
<gene>
    <name evidence="4" type="primary">TTBK2</name>
    <name evidence="4" type="ORF">HDU87_007451</name>
</gene>
<dbReference type="EC" id="2.7.11.1" evidence="1"/>
<sequence>MLTALNALPDIPIRHHSYHSRRPQLNPQQLQQQQNNHRNYQQHHYQHHHHHFSRNHEQRRGQYHSRMAAAAPQSSQTSELPNLEGIIIHRRWKILHLLGKGAFGEVHAAYDMVTRERHAIKIEPPTTKKQVLRLEIAVLRKLAAAAAKHSEDSDVQACPWVADFIASGKFAIETATTAEKKGAERGVYSYVVMRLLGPNLSDVRRQTPGHRFSLPSISHIAVQMLHAIETLHSIGIVHRDIKPGNFCLGPESSKAADWTAQLQTAAVYMIDFGLSRRYLDSKRQVLPAREKVGFRGTSRYASLRAHEGADLGPADDLWSLFYLIVEFITGSLPWKGREKDRIAAMKRAHHQFDASSSEAAAAAGAMLADKHITSGLPQALVTLWVYLSRLDYGDAVNYRFVEGLLRDLAGGGPDGTEGASDGERVASRTSVFTGNQAASVSRTSMTGVGTGENLNISPVSPLRLELPDAGSGGGGEGANGAGGDGEEEEDEDEIMVFGKPLLRPPPEMDLASSPPTLPPSPPPPSPPPPPPPTVADGPKAATMQAKNGERERKPLPTLPPLPVLDPHLIPSCNANSPKGMLADISRVRALVDRRRRLLRSDINPSARGDTGSQQQHQQQQHPKDAEVPAAEFTED</sequence>
<dbReference type="AlphaFoldDB" id="A0AAD5TPZ1"/>
<proteinExistence type="predicted"/>
<evidence type="ECO:0000259" key="3">
    <source>
        <dbReference type="PROSITE" id="PS50011"/>
    </source>
</evidence>
<dbReference type="Proteomes" id="UP001212152">
    <property type="component" value="Unassembled WGS sequence"/>
</dbReference>
<feature type="domain" description="Protein kinase" evidence="3">
    <location>
        <begin position="92"/>
        <end position="385"/>
    </location>
</feature>
<feature type="compositionally biased region" description="Gly residues" evidence="2">
    <location>
        <begin position="470"/>
        <end position="483"/>
    </location>
</feature>
<dbReference type="PANTHER" id="PTHR11909">
    <property type="entry name" value="CASEIN KINASE-RELATED"/>
    <property type="match status" value="1"/>
</dbReference>
<dbReference type="InterPro" id="IPR011009">
    <property type="entry name" value="Kinase-like_dom_sf"/>
</dbReference>
<dbReference type="EMBL" id="JADGJQ010000007">
    <property type="protein sequence ID" value="KAJ3183029.1"/>
    <property type="molecule type" value="Genomic_DNA"/>
</dbReference>
<dbReference type="PROSITE" id="PS00108">
    <property type="entry name" value="PROTEIN_KINASE_ST"/>
    <property type="match status" value="1"/>
</dbReference>
<dbReference type="PROSITE" id="PS50011">
    <property type="entry name" value="PROTEIN_KINASE_DOM"/>
    <property type="match status" value="1"/>
</dbReference>
<accession>A0AAD5TPZ1</accession>
<feature type="compositionally biased region" description="Basic residues" evidence="2">
    <location>
        <begin position="40"/>
        <end position="53"/>
    </location>
</feature>
<feature type="region of interest" description="Disordered" evidence="2">
    <location>
        <begin position="595"/>
        <end position="635"/>
    </location>
</feature>